<evidence type="ECO:0000313" key="2">
    <source>
        <dbReference type="Proteomes" id="UP001383192"/>
    </source>
</evidence>
<reference evidence="1 2" key="1">
    <citation type="submission" date="2024-01" db="EMBL/GenBank/DDBJ databases">
        <title>A draft genome for a cacao thread blight-causing isolate of Paramarasmius palmivorus.</title>
        <authorList>
            <person name="Baruah I.K."/>
            <person name="Bukari Y."/>
            <person name="Amoako-Attah I."/>
            <person name="Meinhardt L.W."/>
            <person name="Bailey B.A."/>
            <person name="Cohen S.P."/>
        </authorList>
    </citation>
    <scope>NUCLEOTIDE SEQUENCE [LARGE SCALE GENOMIC DNA]</scope>
    <source>
        <strain evidence="1 2">GH-12</strain>
    </source>
</reference>
<proteinExistence type="predicted"/>
<name>A0AAW0DMG2_9AGAR</name>
<evidence type="ECO:0000313" key="1">
    <source>
        <dbReference type="EMBL" id="KAK7053040.1"/>
    </source>
</evidence>
<dbReference type="Proteomes" id="UP001383192">
    <property type="component" value="Unassembled WGS sequence"/>
</dbReference>
<gene>
    <name evidence="1" type="ORF">VNI00_004361</name>
</gene>
<accession>A0AAW0DMG2</accession>
<organism evidence="1 2">
    <name type="scientific">Paramarasmius palmivorus</name>
    <dbReference type="NCBI Taxonomy" id="297713"/>
    <lineage>
        <taxon>Eukaryota</taxon>
        <taxon>Fungi</taxon>
        <taxon>Dikarya</taxon>
        <taxon>Basidiomycota</taxon>
        <taxon>Agaricomycotina</taxon>
        <taxon>Agaricomycetes</taxon>
        <taxon>Agaricomycetidae</taxon>
        <taxon>Agaricales</taxon>
        <taxon>Marasmiineae</taxon>
        <taxon>Marasmiaceae</taxon>
        <taxon>Paramarasmius</taxon>
    </lineage>
</organism>
<sequence length="166" mass="18721">MAPSALYSKLFSLAQAHAEPKDLDQILNIRSRDAIHAWGHNYLVSKNPGLADRMDNDAFEAHLINSGRYLDMGSSQVHDIIVDEHKRRAVIHMSYFLKPKDSKEMVEHDLIWTLKFTDEDKEDEILIKESVEFIDAAAGARVGAIVQEIHGEIDELTRGSITLKGI</sequence>
<dbReference type="EMBL" id="JAYKXP010000011">
    <property type="protein sequence ID" value="KAK7053040.1"/>
    <property type="molecule type" value="Genomic_DNA"/>
</dbReference>
<keyword evidence="2" id="KW-1185">Reference proteome</keyword>
<comment type="caution">
    <text evidence="1">The sequence shown here is derived from an EMBL/GenBank/DDBJ whole genome shotgun (WGS) entry which is preliminary data.</text>
</comment>
<protein>
    <submittedName>
        <fullName evidence="1">Uncharacterized protein</fullName>
    </submittedName>
</protein>
<dbReference type="AlphaFoldDB" id="A0AAW0DMG2"/>